<gene>
    <name evidence="2" type="ORF">CFN03_07360</name>
</gene>
<dbReference type="GO" id="GO:0016747">
    <property type="term" value="F:acyltransferase activity, transferring groups other than amino-acyl groups"/>
    <property type="evidence" value="ECO:0007669"/>
    <property type="project" value="InterPro"/>
</dbReference>
<proteinExistence type="predicted"/>
<dbReference type="InterPro" id="IPR000182">
    <property type="entry name" value="GNAT_dom"/>
</dbReference>
<dbReference type="AlphaFoldDB" id="A0A265E5V0"/>
<reference evidence="2 3" key="1">
    <citation type="submission" date="2017-07" db="EMBL/GenBank/DDBJ databases">
        <title>Shotgun whole genome sequences of three halophilic bacterial isolates.</title>
        <authorList>
            <person name="Pozzo T."/>
            <person name="Higdon S.M."/>
            <person name="Quillaguaman J."/>
        </authorList>
    </citation>
    <scope>NUCLEOTIDE SEQUENCE [LARGE SCALE GENOMIC DNA]</scope>
    <source>
        <strain evidence="2 3">BU-1</strain>
    </source>
</reference>
<dbReference type="Pfam" id="PF13673">
    <property type="entry name" value="Acetyltransf_10"/>
    <property type="match status" value="1"/>
</dbReference>
<dbReference type="PROSITE" id="PS51186">
    <property type="entry name" value="GNAT"/>
    <property type="match status" value="1"/>
</dbReference>
<dbReference type="EMBL" id="NPEZ01000003">
    <property type="protein sequence ID" value="OZT76890.1"/>
    <property type="molecule type" value="Genomic_DNA"/>
</dbReference>
<feature type="domain" description="N-acetyltransferase" evidence="1">
    <location>
        <begin position="5"/>
        <end position="142"/>
    </location>
</feature>
<name>A0A265E5V0_9STAP</name>
<dbReference type="SUPFAM" id="SSF55729">
    <property type="entry name" value="Acyl-CoA N-acyltransferases (Nat)"/>
    <property type="match status" value="1"/>
</dbReference>
<evidence type="ECO:0000259" key="1">
    <source>
        <dbReference type="PROSITE" id="PS51186"/>
    </source>
</evidence>
<sequence length="142" mass="16695">MWHIRRFEELSLEELAEILCLRQRVFILEQESLFEDIDGEDGEAVHIFHQEDDMITSYCRITKGDEIVIGRVLVNPDYRGEGRGKELFDYALAHVKQEHPATPVVITAMCYLEDFYETFGFRRISERYDIAGHQHVDMALEQ</sequence>
<dbReference type="Proteomes" id="UP000216682">
    <property type="component" value="Unassembled WGS sequence"/>
</dbReference>
<accession>A0A265E5V0</accession>
<evidence type="ECO:0000313" key="2">
    <source>
        <dbReference type="EMBL" id="OZT76890.1"/>
    </source>
</evidence>
<organism evidence="2 3">
    <name type="scientific">Salinicoccus roseus</name>
    <dbReference type="NCBI Taxonomy" id="45670"/>
    <lineage>
        <taxon>Bacteria</taxon>
        <taxon>Bacillati</taxon>
        <taxon>Bacillota</taxon>
        <taxon>Bacilli</taxon>
        <taxon>Bacillales</taxon>
        <taxon>Staphylococcaceae</taxon>
        <taxon>Salinicoccus</taxon>
    </lineage>
</organism>
<dbReference type="InterPro" id="IPR016181">
    <property type="entry name" value="Acyl_CoA_acyltransferase"/>
</dbReference>
<protein>
    <recommendedName>
        <fullName evidence="1">N-acetyltransferase domain-containing protein</fullName>
    </recommendedName>
</protein>
<dbReference type="CDD" id="cd04301">
    <property type="entry name" value="NAT_SF"/>
    <property type="match status" value="1"/>
</dbReference>
<dbReference type="RefSeq" id="WP_094906459.1">
    <property type="nucleotide sequence ID" value="NZ_NPEZ01000003.1"/>
</dbReference>
<dbReference type="Gene3D" id="3.40.630.30">
    <property type="match status" value="1"/>
</dbReference>
<comment type="caution">
    <text evidence="2">The sequence shown here is derived from an EMBL/GenBank/DDBJ whole genome shotgun (WGS) entry which is preliminary data.</text>
</comment>
<evidence type="ECO:0000313" key="3">
    <source>
        <dbReference type="Proteomes" id="UP000216682"/>
    </source>
</evidence>